<reference evidence="1 2" key="1">
    <citation type="submission" date="2018-05" db="EMBL/GenBank/DDBJ databases">
        <title>Draft Genome Sequence of Arthrobacter cumminsii IME1328, Isolated from a Patient Who Suffered from Foot Ulcers in China.</title>
        <authorList>
            <person name="Li M."/>
            <person name="Jiang Z."/>
            <person name="Sun Q."/>
            <person name="Tong Y."/>
        </authorList>
    </citation>
    <scope>NUCLEOTIDE SEQUENCE [LARGE SCALE GENOMIC DNA]</scope>
    <source>
        <strain evidence="1 2">IME1328</strain>
    </source>
</reference>
<dbReference type="EMBL" id="QFWG01000014">
    <property type="protein sequence ID" value="PWI27166.1"/>
    <property type="molecule type" value="Genomic_DNA"/>
</dbReference>
<evidence type="ECO:0000313" key="2">
    <source>
        <dbReference type="Proteomes" id="UP000245514"/>
    </source>
</evidence>
<protein>
    <submittedName>
        <fullName evidence="1">Uncharacterized protein</fullName>
    </submittedName>
</protein>
<sequence length="63" mass="6900">MCAAVDAARSRYPVGDTVLTTLEGLKQLGEIQPVVDHQTGFKQRWSGRGVGIFPYPLFTFSSV</sequence>
<organism evidence="1 2">
    <name type="scientific">Pseudoglutamicibacter cumminsii</name>
    <dbReference type="NCBI Taxonomy" id="156979"/>
    <lineage>
        <taxon>Bacteria</taxon>
        <taxon>Bacillati</taxon>
        <taxon>Actinomycetota</taxon>
        <taxon>Actinomycetes</taxon>
        <taxon>Micrococcales</taxon>
        <taxon>Micrococcaceae</taxon>
        <taxon>Pseudoglutamicibacter</taxon>
    </lineage>
</organism>
<name>A0ABX5L3J7_9MICC</name>
<dbReference type="Proteomes" id="UP000245514">
    <property type="component" value="Unassembled WGS sequence"/>
</dbReference>
<comment type="caution">
    <text evidence="1">The sequence shown here is derived from an EMBL/GenBank/DDBJ whole genome shotgun (WGS) entry which is preliminary data.</text>
</comment>
<gene>
    <name evidence="1" type="ORF">CAY35_08890</name>
</gene>
<proteinExistence type="predicted"/>
<keyword evidence="2" id="KW-1185">Reference proteome</keyword>
<accession>A0ABX5L3J7</accession>
<evidence type="ECO:0000313" key="1">
    <source>
        <dbReference type="EMBL" id="PWI27166.1"/>
    </source>
</evidence>